<dbReference type="RefSeq" id="WP_033095331.1">
    <property type="nucleotide sequence ID" value="NZ_JQED01000053.1"/>
</dbReference>
<dbReference type="Proteomes" id="UP000029843">
    <property type="component" value="Unassembled WGS sequence"/>
</dbReference>
<dbReference type="OrthoDB" id="2079357at2"/>
<protein>
    <submittedName>
        <fullName evidence="1">Uncharacterized protein</fullName>
    </submittedName>
</protein>
<dbReference type="AlphaFoldDB" id="A0A099KDL4"/>
<proteinExistence type="predicted"/>
<sequence>MTELDAFKERLKDVEAKALPKGKLHSDMVKVPLDLYPHIKNRKNTHTMKYIGNGHIPYGENGPLNSEVIFPLEFHVFHDGNWDEPPIIFIHNLNDMEDRRRPLDVFNKVYVRGMFHAINQRVYDYVTSENYAKTNYLGVLIYTKDKLVELGTSYIASGHAENWVYMDGFSGTDFEIPKYIYKFVSHMPEFEHVKHMAHDIQGVYQDTRTHQVSKESFTKAIKNTIMVTENAQSIESTLALPKIDSDGIIQFHAVHHGFNTEALGEVLGLDFLGLKQPMTQTRQLFIKECKEFESIGRGNLQKAVDIRIQKEKNFEENLRKYQSLPWYKKMFTKKPKL</sequence>
<comment type="caution">
    <text evidence="1">The sequence shown here is derived from an EMBL/GenBank/DDBJ whole genome shotgun (WGS) entry which is preliminary data.</text>
</comment>
<reference evidence="1 2" key="1">
    <citation type="submission" date="2014-08" db="EMBL/GenBank/DDBJ databases">
        <title>Genomic and Phenotypic Diversity of Colwellia psychrerythraea strains from Disparate Marine Basins.</title>
        <authorList>
            <person name="Techtmann S.M."/>
            <person name="Stelling S.C."/>
            <person name="Utturkar S.M."/>
            <person name="Alshibli N."/>
            <person name="Harris A."/>
            <person name="Brown S.D."/>
            <person name="Hazen T.C."/>
        </authorList>
    </citation>
    <scope>NUCLEOTIDE SEQUENCE [LARGE SCALE GENOMIC DNA]</scope>
    <source>
        <strain evidence="1 2">ND2E</strain>
    </source>
</reference>
<name>A0A099KDL4_COLPS</name>
<evidence type="ECO:0000313" key="2">
    <source>
        <dbReference type="Proteomes" id="UP000029843"/>
    </source>
</evidence>
<organism evidence="1 2">
    <name type="scientific">Colwellia psychrerythraea</name>
    <name type="common">Vibrio psychroerythus</name>
    <dbReference type="NCBI Taxonomy" id="28229"/>
    <lineage>
        <taxon>Bacteria</taxon>
        <taxon>Pseudomonadati</taxon>
        <taxon>Pseudomonadota</taxon>
        <taxon>Gammaproteobacteria</taxon>
        <taxon>Alteromonadales</taxon>
        <taxon>Colwelliaceae</taxon>
        <taxon>Colwellia</taxon>
    </lineage>
</organism>
<dbReference type="PATRIC" id="fig|28229.4.peg.3735"/>
<evidence type="ECO:0000313" key="1">
    <source>
        <dbReference type="EMBL" id="KGJ87633.1"/>
    </source>
</evidence>
<dbReference type="EMBL" id="JQED01000053">
    <property type="protein sequence ID" value="KGJ87633.1"/>
    <property type="molecule type" value="Genomic_DNA"/>
</dbReference>
<gene>
    <name evidence="1" type="ORF">ND2E_4371</name>
</gene>
<accession>A0A099KDL4</accession>